<accession>A0A0F8ZBW8</accession>
<name>A0A0F8ZBW8_9ZZZZ</name>
<evidence type="ECO:0000313" key="1">
    <source>
        <dbReference type="EMBL" id="KKK91268.1"/>
    </source>
</evidence>
<proteinExistence type="predicted"/>
<comment type="caution">
    <text evidence="1">The sequence shown here is derived from an EMBL/GenBank/DDBJ whole genome shotgun (WGS) entry which is preliminary data.</text>
</comment>
<organism evidence="1">
    <name type="scientific">marine sediment metagenome</name>
    <dbReference type="NCBI Taxonomy" id="412755"/>
    <lineage>
        <taxon>unclassified sequences</taxon>
        <taxon>metagenomes</taxon>
        <taxon>ecological metagenomes</taxon>
    </lineage>
</organism>
<sequence>MSKNKFTQILDADEQDVKRVGYNFQFETNILFEILNIKKDDMREFQKDIRIKWIEFNKNNKNKVIKRTFTTFFYDNFHHFFGYFLQNFFGFDENSIKLTKKEKISDEILILEYHYLLTTVEKKRLKDNSKKFDNQLYDGLSSPMRFLYFLIRHLGMVIRKTIQERIYILLDALTIEKGEKNNVLNFMILVKDSKDEVFHSYYKMALYYFLRPIEGIPEDYFKKLLEGREKLYQLALDKYPFAKEKLVDLLYYFYKKCILLQSFSPLLDFFNFVGARVEDSLFSKVDIIKKEFLINMDEYSDTKKNSIIEFFDYLDKKSTLYSTFQANNLPSPKSQLNLFLLYMKYYLGSGLEALEVGDLLFLPKIFKTTLDGYNNNIDDVIGTNSINNIQN</sequence>
<dbReference type="EMBL" id="LAZR01048731">
    <property type="protein sequence ID" value="KKK91268.1"/>
    <property type="molecule type" value="Genomic_DNA"/>
</dbReference>
<dbReference type="AlphaFoldDB" id="A0A0F8ZBW8"/>
<reference evidence="1" key="1">
    <citation type="journal article" date="2015" name="Nature">
        <title>Complex archaea that bridge the gap between prokaryotes and eukaryotes.</title>
        <authorList>
            <person name="Spang A."/>
            <person name="Saw J.H."/>
            <person name="Jorgensen S.L."/>
            <person name="Zaremba-Niedzwiedzka K."/>
            <person name="Martijn J."/>
            <person name="Lind A.E."/>
            <person name="van Eijk R."/>
            <person name="Schleper C."/>
            <person name="Guy L."/>
            <person name="Ettema T.J."/>
        </authorList>
    </citation>
    <scope>NUCLEOTIDE SEQUENCE</scope>
</reference>
<gene>
    <name evidence="1" type="ORF">LCGC14_2714670</name>
</gene>
<protein>
    <submittedName>
        <fullName evidence="1">Uncharacterized protein</fullName>
    </submittedName>
</protein>
<feature type="non-terminal residue" evidence="1">
    <location>
        <position position="391"/>
    </location>
</feature>